<proteinExistence type="predicted"/>
<dbReference type="InParanoid" id="A0A177CGQ2"/>
<evidence type="ECO:0000313" key="1">
    <source>
        <dbReference type="EMBL" id="OAG06019.1"/>
    </source>
</evidence>
<dbReference type="GeneID" id="28770753"/>
<protein>
    <submittedName>
        <fullName evidence="1">Uncharacterized protein</fullName>
    </submittedName>
</protein>
<dbReference type="EMBL" id="KV441552">
    <property type="protein sequence ID" value="OAG06019.1"/>
    <property type="molecule type" value="Genomic_DNA"/>
</dbReference>
<accession>A0A177CGQ2</accession>
<keyword evidence="2" id="KW-1185">Reference proteome</keyword>
<dbReference type="AlphaFoldDB" id="A0A177CGQ2"/>
<organism evidence="1 2">
    <name type="scientific">Paraphaeosphaeria sporulosa</name>
    <dbReference type="NCBI Taxonomy" id="1460663"/>
    <lineage>
        <taxon>Eukaryota</taxon>
        <taxon>Fungi</taxon>
        <taxon>Dikarya</taxon>
        <taxon>Ascomycota</taxon>
        <taxon>Pezizomycotina</taxon>
        <taxon>Dothideomycetes</taxon>
        <taxon>Pleosporomycetidae</taxon>
        <taxon>Pleosporales</taxon>
        <taxon>Massarineae</taxon>
        <taxon>Didymosphaeriaceae</taxon>
        <taxon>Paraphaeosphaeria</taxon>
    </lineage>
</organism>
<dbReference type="Proteomes" id="UP000077069">
    <property type="component" value="Unassembled WGS sequence"/>
</dbReference>
<name>A0A177CGQ2_9PLEO</name>
<sequence length="107" mass="12492">MSSSSCMSWRTSWALRGTSNMACLIAHSWRGVLRMQRRAIRQRIMLIAGRYLRWVSAAIWRVNGRRFADMTMISCVGRVEPAHVGFRLDWRRFRRERAEVYAELGGG</sequence>
<evidence type="ECO:0000313" key="2">
    <source>
        <dbReference type="Proteomes" id="UP000077069"/>
    </source>
</evidence>
<reference evidence="1 2" key="1">
    <citation type="submission" date="2016-05" db="EMBL/GenBank/DDBJ databases">
        <title>Comparative analysis of secretome profiles of manganese(II)-oxidizing ascomycete fungi.</title>
        <authorList>
            <consortium name="DOE Joint Genome Institute"/>
            <person name="Zeiner C.A."/>
            <person name="Purvine S.O."/>
            <person name="Zink E.M."/>
            <person name="Wu S."/>
            <person name="Pasa-Tolic L."/>
            <person name="Chaput D.L."/>
            <person name="Haridas S."/>
            <person name="Grigoriev I.V."/>
            <person name="Santelli C.M."/>
            <person name="Hansel C.M."/>
        </authorList>
    </citation>
    <scope>NUCLEOTIDE SEQUENCE [LARGE SCALE GENOMIC DNA]</scope>
    <source>
        <strain evidence="1 2">AP3s5-JAC2a</strain>
    </source>
</reference>
<dbReference type="RefSeq" id="XP_018036384.1">
    <property type="nucleotide sequence ID" value="XM_018187267.1"/>
</dbReference>
<gene>
    <name evidence="1" type="ORF">CC84DRAFT_743505</name>
</gene>